<dbReference type="Proteomes" id="UP000678499">
    <property type="component" value="Unassembled WGS sequence"/>
</dbReference>
<evidence type="ECO:0000256" key="1">
    <source>
        <dbReference type="ARBA" id="ARBA00001936"/>
    </source>
</evidence>
<proteinExistence type="predicted"/>
<dbReference type="SUPFAM" id="SSF56300">
    <property type="entry name" value="Metallo-dependent phosphatases"/>
    <property type="match status" value="1"/>
</dbReference>
<dbReference type="PANTHER" id="PTHR45619">
    <property type="entry name" value="SERINE/THREONINE-PROTEIN PHOSPHATASE PP2A-RELATED"/>
    <property type="match status" value="1"/>
</dbReference>
<name>A0A7R9BMJ2_9CRUS</name>
<reference evidence="9" key="1">
    <citation type="submission" date="2020-11" db="EMBL/GenBank/DDBJ databases">
        <authorList>
            <person name="Tran Van P."/>
        </authorList>
    </citation>
    <scope>NUCLEOTIDE SEQUENCE</scope>
</reference>
<dbReference type="SMART" id="SM00156">
    <property type="entry name" value="PP2Ac"/>
    <property type="match status" value="1"/>
</dbReference>
<evidence type="ECO:0000256" key="5">
    <source>
        <dbReference type="ARBA" id="ARBA00023211"/>
    </source>
</evidence>
<dbReference type="AlphaFoldDB" id="A0A7R9BMJ2"/>
<keyword evidence="10" id="KW-1185">Reference proteome</keyword>
<dbReference type="InterPro" id="IPR047129">
    <property type="entry name" value="PPA2-like"/>
</dbReference>
<gene>
    <name evidence="9" type="ORF">NMOB1V02_LOCUS5814</name>
</gene>
<evidence type="ECO:0000256" key="4">
    <source>
        <dbReference type="ARBA" id="ARBA00022801"/>
    </source>
</evidence>
<dbReference type="InterPro" id="IPR029052">
    <property type="entry name" value="Metallo-depent_PP-like"/>
</dbReference>
<accession>A0A7R9BMJ2</accession>
<keyword evidence="6" id="KW-0175">Coiled coil</keyword>
<protein>
    <recommendedName>
        <fullName evidence="2">protein-serine/threonine phosphatase</fullName>
        <ecNumber evidence="2">3.1.3.16</ecNumber>
    </recommendedName>
</protein>
<keyword evidence="3" id="KW-0479">Metal-binding</keyword>
<evidence type="ECO:0000313" key="9">
    <source>
        <dbReference type="EMBL" id="CAD7278102.1"/>
    </source>
</evidence>
<evidence type="ECO:0000256" key="2">
    <source>
        <dbReference type="ARBA" id="ARBA00013081"/>
    </source>
</evidence>
<dbReference type="GO" id="GO:0046872">
    <property type="term" value="F:metal ion binding"/>
    <property type="evidence" value="ECO:0007669"/>
    <property type="project" value="UniProtKB-KW"/>
</dbReference>
<evidence type="ECO:0000256" key="6">
    <source>
        <dbReference type="SAM" id="Coils"/>
    </source>
</evidence>
<sequence>MQSRRNSATSPLRLGAYVDIDTMIQKALNRELLPVRDLRSLCEKAREVFIDEGNVRSVEPPVTVCGDIHGQFDDLLHLFEVGGMPPDTRYVFLGDTVDRGHHSVETLTLLLALKFEDPEVVEENTNDSEPCALVIEDSNSPGVVQEDDEDIPMEPFPEEHAEIVIPGYLKERAEVFQSFGPTEWESLMDLASVVKTKSISLIAKRGLDSEVDETEKELAREKVKLENLKAAVKELEDEKSNLEERKKIAALQKEMAVLAAKEADLSALEFLGCIKRKAAGDLSSVLLRLQGLKDLWFEEGAGCKVYSEENVWILQLGESSDKITIRVGKLEHLMTRFVKENKVPGIRQPPSSAPQPKVSSLMSPGPLRSILKTIENSAGASTSGVKRASTSSLMTGVGATVKRRKLRENPKFLIGGLTDANLEKFMEGKQFIPEKPVEYRRNVAQRLGLTSEHLERLEPIQLPVPGCIVQDWQHNTPEFSKIIEERTSDPLKPQVLVIGTSLTSYIRLGDGKDTFAGHVRDDKCTQKPVFDFSHLFADLPISLYQYSISGLSFKYGQAYTPENLREMVYSDLKLKSNFQFNQVYIRIGTNDIKEVVRRQTNLDFSDMNGFIEKLFEFLGSLSKVYQAGIIDECFSLEYIRGSYKSLDSSSFKIKDIHSGKIVVGALVRIKDTTQVKIVITKTAAGFWLVGKGGPMYSDGRNLELL</sequence>
<evidence type="ECO:0000256" key="7">
    <source>
        <dbReference type="SAM" id="MobiDB-lite"/>
    </source>
</evidence>
<dbReference type="EMBL" id="CAJPEX010001111">
    <property type="protein sequence ID" value="CAG0918254.1"/>
    <property type="molecule type" value="Genomic_DNA"/>
</dbReference>
<keyword evidence="5" id="KW-0464">Manganese</keyword>
<dbReference type="PRINTS" id="PR00114">
    <property type="entry name" value="STPHPHTASE"/>
</dbReference>
<dbReference type="Gene3D" id="3.60.21.10">
    <property type="match status" value="1"/>
</dbReference>
<comment type="cofactor">
    <cofactor evidence="1">
        <name>Mn(2+)</name>
        <dbReference type="ChEBI" id="CHEBI:29035"/>
    </cofactor>
</comment>
<dbReference type="Pfam" id="PF00149">
    <property type="entry name" value="Metallophos"/>
    <property type="match status" value="1"/>
</dbReference>
<dbReference type="EMBL" id="OA883148">
    <property type="protein sequence ID" value="CAD7278102.1"/>
    <property type="molecule type" value="Genomic_DNA"/>
</dbReference>
<organism evidence="9">
    <name type="scientific">Notodromas monacha</name>
    <dbReference type="NCBI Taxonomy" id="399045"/>
    <lineage>
        <taxon>Eukaryota</taxon>
        <taxon>Metazoa</taxon>
        <taxon>Ecdysozoa</taxon>
        <taxon>Arthropoda</taxon>
        <taxon>Crustacea</taxon>
        <taxon>Oligostraca</taxon>
        <taxon>Ostracoda</taxon>
        <taxon>Podocopa</taxon>
        <taxon>Podocopida</taxon>
        <taxon>Cypridocopina</taxon>
        <taxon>Cypridoidea</taxon>
        <taxon>Cyprididae</taxon>
        <taxon>Notodromas</taxon>
    </lineage>
</organism>
<dbReference type="InterPro" id="IPR004843">
    <property type="entry name" value="Calcineurin-like_PHP"/>
</dbReference>
<evidence type="ECO:0000313" key="10">
    <source>
        <dbReference type="Proteomes" id="UP000678499"/>
    </source>
</evidence>
<evidence type="ECO:0000256" key="3">
    <source>
        <dbReference type="ARBA" id="ARBA00022723"/>
    </source>
</evidence>
<feature type="region of interest" description="Disordered" evidence="7">
    <location>
        <begin position="343"/>
        <end position="362"/>
    </location>
</feature>
<dbReference type="InterPro" id="IPR006186">
    <property type="entry name" value="Ser/Thr-sp_prot-phosphatase"/>
</dbReference>
<evidence type="ECO:0000259" key="8">
    <source>
        <dbReference type="SMART" id="SM00156"/>
    </source>
</evidence>
<dbReference type="EC" id="3.1.3.16" evidence="2"/>
<feature type="coiled-coil region" evidence="6">
    <location>
        <begin position="204"/>
        <end position="261"/>
    </location>
</feature>
<keyword evidence="4" id="KW-0378">Hydrolase</keyword>
<dbReference type="GO" id="GO:0004722">
    <property type="term" value="F:protein serine/threonine phosphatase activity"/>
    <property type="evidence" value="ECO:0007669"/>
    <property type="project" value="UniProtKB-EC"/>
</dbReference>
<feature type="domain" description="Serine/threonine specific protein phosphatases" evidence="8">
    <location>
        <begin position="33"/>
        <end position="255"/>
    </location>
</feature>